<dbReference type="Proteomes" id="UP000268093">
    <property type="component" value="Unassembled WGS sequence"/>
</dbReference>
<evidence type="ECO:0000313" key="1">
    <source>
        <dbReference type="EMBL" id="RUP47151.1"/>
    </source>
</evidence>
<dbReference type="AlphaFoldDB" id="A0A433D959"/>
<dbReference type="EMBL" id="RBNI01004904">
    <property type="protein sequence ID" value="RUP47151.1"/>
    <property type="molecule type" value="Genomic_DNA"/>
</dbReference>
<protein>
    <submittedName>
        <fullName evidence="1">Uncharacterized protein</fullName>
    </submittedName>
</protein>
<proteinExistence type="predicted"/>
<name>A0A433D959_9FUNG</name>
<reference evidence="1 2" key="1">
    <citation type="journal article" date="2018" name="New Phytol.">
        <title>Phylogenomics of Endogonaceae and evolution of mycorrhizas within Mucoromycota.</title>
        <authorList>
            <person name="Chang Y."/>
            <person name="Desiro A."/>
            <person name="Na H."/>
            <person name="Sandor L."/>
            <person name="Lipzen A."/>
            <person name="Clum A."/>
            <person name="Barry K."/>
            <person name="Grigoriev I.V."/>
            <person name="Martin F.M."/>
            <person name="Stajich J.E."/>
            <person name="Smith M.E."/>
            <person name="Bonito G."/>
            <person name="Spatafora J.W."/>
        </authorList>
    </citation>
    <scope>NUCLEOTIDE SEQUENCE [LARGE SCALE GENOMIC DNA]</scope>
    <source>
        <strain evidence="1 2">GMNB39</strain>
    </source>
</reference>
<keyword evidence="2" id="KW-1185">Reference proteome</keyword>
<sequence length="102" mass="11925">MNEILWVGFLQDEAVEGEPRKYNSTQRHQTRTNFSQDPIPWFVYHGKTYSPSHLSASTNVSHENETTGNRGIFIASYPNRKFIRALHKNDLHPTSMYWKEEG</sequence>
<evidence type="ECO:0000313" key="2">
    <source>
        <dbReference type="Proteomes" id="UP000268093"/>
    </source>
</evidence>
<organism evidence="1 2">
    <name type="scientific">Jimgerdemannia flammicorona</name>
    <dbReference type="NCBI Taxonomy" id="994334"/>
    <lineage>
        <taxon>Eukaryota</taxon>
        <taxon>Fungi</taxon>
        <taxon>Fungi incertae sedis</taxon>
        <taxon>Mucoromycota</taxon>
        <taxon>Mucoromycotina</taxon>
        <taxon>Endogonomycetes</taxon>
        <taxon>Endogonales</taxon>
        <taxon>Endogonaceae</taxon>
        <taxon>Jimgerdemannia</taxon>
    </lineage>
</organism>
<accession>A0A433D959</accession>
<gene>
    <name evidence="1" type="ORF">BC936DRAFT_146075</name>
</gene>
<comment type="caution">
    <text evidence="1">The sequence shown here is derived from an EMBL/GenBank/DDBJ whole genome shotgun (WGS) entry which is preliminary data.</text>
</comment>